<protein>
    <recommendedName>
        <fullName evidence="5">Cytochrome c oxidase assembly protein COX19</fullName>
    </recommendedName>
</protein>
<keyword evidence="2" id="KW-0963">Cytoplasm</keyword>
<sequence>MGDVRAFANPRNQVKPPDKGSFPLDHMGVCKAMRDKWVACMKNHDWDSGKCRPESAAYLRCRMANNLMSPEEIAKLGFSNAEWNQAELIYCEK</sequence>
<accession>A0A0R3X3L6</accession>
<keyword evidence="3" id="KW-1015">Disulfide bond</keyword>
<proteinExistence type="inferred from homology"/>
<dbReference type="PANTHER" id="PTHR21107:SF2">
    <property type="entry name" value="CYTOCHROME C OXIDASE ASSEMBLY PROTEIN COX19"/>
    <property type="match status" value="1"/>
</dbReference>
<evidence type="ECO:0000256" key="3">
    <source>
        <dbReference type="ARBA" id="ARBA00023157"/>
    </source>
</evidence>
<dbReference type="EMBL" id="UYWX01020423">
    <property type="protein sequence ID" value="VDM32410.1"/>
    <property type="molecule type" value="Genomic_DNA"/>
</dbReference>
<feature type="region of interest" description="Disordered" evidence="6">
    <location>
        <begin position="1"/>
        <end position="20"/>
    </location>
</feature>
<evidence type="ECO:0000256" key="4">
    <source>
        <dbReference type="ARBA" id="ARBA00038223"/>
    </source>
</evidence>
<dbReference type="InterPro" id="IPR051383">
    <property type="entry name" value="COX19"/>
</dbReference>
<evidence type="ECO:0000256" key="5">
    <source>
        <dbReference type="ARBA" id="ARBA00039385"/>
    </source>
</evidence>
<dbReference type="PROSITE" id="PS51808">
    <property type="entry name" value="CHCH"/>
    <property type="match status" value="1"/>
</dbReference>
<dbReference type="InterPro" id="IPR009069">
    <property type="entry name" value="Cys_alpha_HP_mot_SF"/>
</dbReference>
<evidence type="ECO:0000313" key="8">
    <source>
        <dbReference type="Proteomes" id="UP000274429"/>
    </source>
</evidence>
<name>A0A0R3X3L6_HYDTA</name>
<reference evidence="7 8" key="2">
    <citation type="submission" date="2018-11" db="EMBL/GenBank/DDBJ databases">
        <authorList>
            <consortium name="Pathogen Informatics"/>
        </authorList>
    </citation>
    <scope>NUCLEOTIDE SEQUENCE [LARGE SCALE GENOMIC DNA]</scope>
</reference>
<gene>
    <name evidence="7" type="ORF">TTAC_LOCUS7934</name>
</gene>
<dbReference type="SUPFAM" id="SSF47072">
    <property type="entry name" value="Cysteine alpha-hairpin motif"/>
    <property type="match status" value="1"/>
</dbReference>
<evidence type="ECO:0000313" key="9">
    <source>
        <dbReference type="WBParaSite" id="TTAC_0000794901-mRNA-1"/>
    </source>
</evidence>
<dbReference type="GO" id="GO:0033617">
    <property type="term" value="P:mitochondrial respiratory chain complex IV assembly"/>
    <property type="evidence" value="ECO:0007669"/>
    <property type="project" value="TreeGrafter"/>
</dbReference>
<dbReference type="GO" id="GO:0005758">
    <property type="term" value="C:mitochondrial intermembrane space"/>
    <property type="evidence" value="ECO:0007669"/>
    <property type="project" value="TreeGrafter"/>
</dbReference>
<evidence type="ECO:0000256" key="2">
    <source>
        <dbReference type="ARBA" id="ARBA00022490"/>
    </source>
</evidence>
<keyword evidence="8" id="KW-1185">Reference proteome</keyword>
<dbReference type="Proteomes" id="UP000274429">
    <property type="component" value="Unassembled WGS sequence"/>
</dbReference>
<dbReference type="WBParaSite" id="TTAC_0000794901-mRNA-1">
    <property type="protein sequence ID" value="TTAC_0000794901-mRNA-1"/>
    <property type="gene ID" value="TTAC_0000794901"/>
</dbReference>
<dbReference type="STRING" id="6205.A0A0R3X3L6"/>
<comment type="subcellular location">
    <subcellularLocation>
        <location evidence="1">Cytoplasm</location>
    </subcellularLocation>
</comment>
<evidence type="ECO:0000256" key="1">
    <source>
        <dbReference type="ARBA" id="ARBA00004496"/>
    </source>
</evidence>
<dbReference type="PANTHER" id="PTHR21107">
    <property type="entry name" value="CYTOCHROME C OXIDASE ASSEMBLY PROTEIN COX19"/>
    <property type="match status" value="1"/>
</dbReference>
<comment type="similarity">
    <text evidence="4">Belongs to the COX19 family.</text>
</comment>
<organism evidence="9">
    <name type="scientific">Hydatigena taeniaeformis</name>
    <name type="common">Feline tapeworm</name>
    <name type="synonym">Taenia taeniaeformis</name>
    <dbReference type="NCBI Taxonomy" id="6205"/>
    <lineage>
        <taxon>Eukaryota</taxon>
        <taxon>Metazoa</taxon>
        <taxon>Spiralia</taxon>
        <taxon>Lophotrochozoa</taxon>
        <taxon>Platyhelminthes</taxon>
        <taxon>Cestoda</taxon>
        <taxon>Eucestoda</taxon>
        <taxon>Cyclophyllidea</taxon>
        <taxon>Taeniidae</taxon>
        <taxon>Hydatigera</taxon>
    </lineage>
</organism>
<dbReference type="AlphaFoldDB" id="A0A0R3X3L6"/>
<dbReference type="OrthoDB" id="268594at2759"/>
<evidence type="ECO:0000256" key="6">
    <source>
        <dbReference type="SAM" id="MobiDB-lite"/>
    </source>
</evidence>
<evidence type="ECO:0000313" key="7">
    <source>
        <dbReference type="EMBL" id="VDM32410.1"/>
    </source>
</evidence>
<reference evidence="9" key="1">
    <citation type="submission" date="2017-02" db="UniProtKB">
        <authorList>
            <consortium name="WormBaseParasite"/>
        </authorList>
    </citation>
    <scope>IDENTIFICATION</scope>
</reference>